<accession>A0A0A9GKF8</accession>
<sequence length="31" mass="3641">MLLKPIPTSTCQFNHNNCMYQMEWPQSIATL</sequence>
<evidence type="ECO:0000313" key="1">
    <source>
        <dbReference type="EMBL" id="JAE23919.1"/>
    </source>
</evidence>
<dbReference type="EMBL" id="GBRH01173977">
    <property type="protein sequence ID" value="JAE23919.1"/>
    <property type="molecule type" value="Transcribed_RNA"/>
</dbReference>
<reference evidence="1" key="1">
    <citation type="submission" date="2014-09" db="EMBL/GenBank/DDBJ databases">
        <authorList>
            <person name="Magalhaes I.L.F."/>
            <person name="Oliveira U."/>
            <person name="Santos F.R."/>
            <person name="Vidigal T.H.D.A."/>
            <person name="Brescovit A.D."/>
            <person name="Santos A.J."/>
        </authorList>
    </citation>
    <scope>NUCLEOTIDE SEQUENCE</scope>
    <source>
        <tissue evidence="1">Shoot tissue taken approximately 20 cm above the soil surface</tissue>
    </source>
</reference>
<proteinExistence type="predicted"/>
<name>A0A0A9GKF8_ARUDO</name>
<dbReference type="AlphaFoldDB" id="A0A0A9GKF8"/>
<organism evidence="1">
    <name type="scientific">Arundo donax</name>
    <name type="common">Giant reed</name>
    <name type="synonym">Donax arundinaceus</name>
    <dbReference type="NCBI Taxonomy" id="35708"/>
    <lineage>
        <taxon>Eukaryota</taxon>
        <taxon>Viridiplantae</taxon>
        <taxon>Streptophyta</taxon>
        <taxon>Embryophyta</taxon>
        <taxon>Tracheophyta</taxon>
        <taxon>Spermatophyta</taxon>
        <taxon>Magnoliopsida</taxon>
        <taxon>Liliopsida</taxon>
        <taxon>Poales</taxon>
        <taxon>Poaceae</taxon>
        <taxon>PACMAD clade</taxon>
        <taxon>Arundinoideae</taxon>
        <taxon>Arundineae</taxon>
        <taxon>Arundo</taxon>
    </lineage>
</organism>
<protein>
    <submittedName>
        <fullName evidence="1">Uncharacterized protein</fullName>
    </submittedName>
</protein>
<reference evidence="1" key="2">
    <citation type="journal article" date="2015" name="Data Brief">
        <title>Shoot transcriptome of the giant reed, Arundo donax.</title>
        <authorList>
            <person name="Barrero R.A."/>
            <person name="Guerrero F.D."/>
            <person name="Moolhuijzen P."/>
            <person name="Goolsby J.A."/>
            <person name="Tidwell J."/>
            <person name="Bellgard S.E."/>
            <person name="Bellgard M.I."/>
        </authorList>
    </citation>
    <scope>NUCLEOTIDE SEQUENCE</scope>
    <source>
        <tissue evidence="1">Shoot tissue taken approximately 20 cm above the soil surface</tissue>
    </source>
</reference>